<name>A0A6J5TEE5_PRUAR</name>
<evidence type="ECO:0000313" key="2">
    <source>
        <dbReference type="Proteomes" id="UP000507222"/>
    </source>
</evidence>
<sequence>MWEKRTTHGMKRKPAQVLMPHNASSAKIISYLKTLHTKASAPTANYGYELRASSLIPCPTKNSTADKNSNKPNDNTLTTLSNDIYLEKFSGHLRCLHKNRKETYCMQSAEALRTRRNSPIFSFLCQSLLGMALTDR</sequence>
<gene>
    <name evidence="1" type="ORF">CURHAP_LOCUS1492</name>
</gene>
<dbReference type="EMBL" id="CAEKDK010000001">
    <property type="protein sequence ID" value="CAB4262304.1"/>
    <property type="molecule type" value="Genomic_DNA"/>
</dbReference>
<evidence type="ECO:0000313" key="1">
    <source>
        <dbReference type="EMBL" id="CAB4262304.1"/>
    </source>
</evidence>
<organism evidence="1 2">
    <name type="scientific">Prunus armeniaca</name>
    <name type="common">Apricot</name>
    <name type="synonym">Armeniaca vulgaris</name>
    <dbReference type="NCBI Taxonomy" id="36596"/>
    <lineage>
        <taxon>Eukaryota</taxon>
        <taxon>Viridiplantae</taxon>
        <taxon>Streptophyta</taxon>
        <taxon>Embryophyta</taxon>
        <taxon>Tracheophyta</taxon>
        <taxon>Spermatophyta</taxon>
        <taxon>Magnoliopsida</taxon>
        <taxon>eudicotyledons</taxon>
        <taxon>Gunneridae</taxon>
        <taxon>Pentapetalae</taxon>
        <taxon>rosids</taxon>
        <taxon>fabids</taxon>
        <taxon>Rosales</taxon>
        <taxon>Rosaceae</taxon>
        <taxon>Amygdaloideae</taxon>
        <taxon>Amygdaleae</taxon>
        <taxon>Prunus</taxon>
    </lineage>
</organism>
<accession>A0A6J5TEE5</accession>
<dbReference type="Proteomes" id="UP000507222">
    <property type="component" value="Unassembled WGS sequence"/>
</dbReference>
<protein>
    <submittedName>
        <fullName evidence="1">Uncharacterized protein</fullName>
    </submittedName>
</protein>
<dbReference type="AlphaFoldDB" id="A0A6J5TEE5"/>
<proteinExistence type="predicted"/>
<reference evidence="1 2" key="1">
    <citation type="submission" date="2020-05" db="EMBL/GenBank/DDBJ databases">
        <authorList>
            <person name="Campoy J."/>
            <person name="Schneeberger K."/>
            <person name="Spophaly S."/>
        </authorList>
    </citation>
    <scope>NUCLEOTIDE SEQUENCE [LARGE SCALE GENOMIC DNA]</scope>
    <source>
        <strain evidence="1">PruArmRojPasFocal</strain>
    </source>
</reference>